<reference evidence="2" key="3">
    <citation type="submission" date="2015-06" db="UniProtKB">
        <authorList>
            <consortium name="EnsemblMetazoa"/>
        </authorList>
    </citation>
    <scope>IDENTIFICATION</scope>
</reference>
<dbReference type="CTD" id="20205848"/>
<organism evidence="2 3">
    <name type="scientific">Helobdella robusta</name>
    <name type="common">Californian leech</name>
    <dbReference type="NCBI Taxonomy" id="6412"/>
    <lineage>
        <taxon>Eukaryota</taxon>
        <taxon>Metazoa</taxon>
        <taxon>Spiralia</taxon>
        <taxon>Lophotrochozoa</taxon>
        <taxon>Annelida</taxon>
        <taxon>Clitellata</taxon>
        <taxon>Hirudinea</taxon>
        <taxon>Rhynchobdellida</taxon>
        <taxon>Glossiphoniidae</taxon>
        <taxon>Helobdella</taxon>
    </lineage>
</organism>
<sequence>MAKEFEKMLLNMKKSLEYKFYHEFKTHEISLEHNFEVESQTSKKGNHRNSITKLRKELFHEMVKEYPITTLEKCLRRRKVRNANRKTFMAVNCQTKNMDFKEKQIVGKVDSVVIVGNNDDNENNVLNNEERRVSSQRCKLLGTIKLRDK</sequence>
<dbReference type="HOGENOM" id="CLU_1751698_0_0_1"/>
<name>T1FAJ9_HELRO</name>
<evidence type="ECO:0000313" key="3">
    <source>
        <dbReference type="Proteomes" id="UP000015101"/>
    </source>
</evidence>
<dbReference type="GeneID" id="20205848"/>
<dbReference type="EMBL" id="KB097070">
    <property type="protein sequence ID" value="ESN99717.1"/>
    <property type="molecule type" value="Genomic_DNA"/>
</dbReference>
<reference evidence="3" key="1">
    <citation type="submission" date="2012-12" db="EMBL/GenBank/DDBJ databases">
        <authorList>
            <person name="Hellsten U."/>
            <person name="Grimwood J."/>
            <person name="Chapman J.A."/>
            <person name="Shapiro H."/>
            <person name="Aerts A."/>
            <person name="Otillar R.P."/>
            <person name="Terry A.Y."/>
            <person name="Boore J.L."/>
            <person name="Simakov O."/>
            <person name="Marletaz F."/>
            <person name="Cho S.-J."/>
            <person name="Edsinger-Gonzales E."/>
            <person name="Havlak P."/>
            <person name="Kuo D.-H."/>
            <person name="Larsson T."/>
            <person name="Lv J."/>
            <person name="Arendt D."/>
            <person name="Savage R."/>
            <person name="Osoegawa K."/>
            <person name="de Jong P."/>
            <person name="Lindberg D.R."/>
            <person name="Seaver E.C."/>
            <person name="Weisblat D.A."/>
            <person name="Putnam N.H."/>
            <person name="Grigoriev I.V."/>
            <person name="Rokhsar D.S."/>
        </authorList>
    </citation>
    <scope>NUCLEOTIDE SEQUENCE</scope>
</reference>
<evidence type="ECO:0000313" key="2">
    <source>
        <dbReference type="EnsemblMetazoa" id="HelroP176477"/>
    </source>
</evidence>
<reference evidence="1 3" key="2">
    <citation type="journal article" date="2013" name="Nature">
        <title>Insights into bilaterian evolution from three spiralian genomes.</title>
        <authorList>
            <person name="Simakov O."/>
            <person name="Marletaz F."/>
            <person name="Cho S.J."/>
            <person name="Edsinger-Gonzales E."/>
            <person name="Havlak P."/>
            <person name="Hellsten U."/>
            <person name="Kuo D.H."/>
            <person name="Larsson T."/>
            <person name="Lv J."/>
            <person name="Arendt D."/>
            <person name="Savage R."/>
            <person name="Osoegawa K."/>
            <person name="de Jong P."/>
            <person name="Grimwood J."/>
            <person name="Chapman J.A."/>
            <person name="Shapiro H."/>
            <person name="Aerts A."/>
            <person name="Otillar R.P."/>
            <person name="Terry A.Y."/>
            <person name="Boore J.L."/>
            <person name="Grigoriev I.V."/>
            <person name="Lindberg D.R."/>
            <person name="Seaver E.C."/>
            <person name="Weisblat D.A."/>
            <person name="Putnam N.H."/>
            <person name="Rokhsar D.S."/>
        </authorList>
    </citation>
    <scope>NUCLEOTIDE SEQUENCE</scope>
</reference>
<dbReference type="Proteomes" id="UP000015101">
    <property type="component" value="Unassembled WGS sequence"/>
</dbReference>
<dbReference type="EnsemblMetazoa" id="HelroT176477">
    <property type="protein sequence ID" value="HelroP176477"/>
    <property type="gene ID" value="HelroG176477"/>
</dbReference>
<dbReference type="AlphaFoldDB" id="T1FAJ9"/>
<dbReference type="KEGG" id="hro:HELRODRAFT_176477"/>
<protein>
    <submittedName>
        <fullName evidence="1 2">Uncharacterized protein</fullName>
    </submittedName>
</protein>
<dbReference type="RefSeq" id="XP_009022086.1">
    <property type="nucleotide sequence ID" value="XM_009023838.1"/>
</dbReference>
<dbReference type="EMBL" id="AMQM01005684">
    <property type="status" value="NOT_ANNOTATED_CDS"/>
    <property type="molecule type" value="Genomic_DNA"/>
</dbReference>
<evidence type="ECO:0000313" key="1">
    <source>
        <dbReference type="EMBL" id="ESN99717.1"/>
    </source>
</evidence>
<proteinExistence type="predicted"/>
<gene>
    <name evidence="2" type="primary">20205848</name>
    <name evidence="1" type="ORF">HELRODRAFT_176477</name>
</gene>
<dbReference type="InParanoid" id="T1FAJ9"/>
<accession>T1FAJ9</accession>
<keyword evidence="3" id="KW-1185">Reference proteome</keyword>